<gene>
    <name evidence="2" type="ORF">EU91_0034</name>
</gene>
<evidence type="ECO:0000313" key="3">
    <source>
        <dbReference type="Proteomes" id="UP000030598"/>
    </source>
</evidence>
<keyword evidence="1" id="KW-1133">Transmembrane helix</keyword>
<evidence type="ECO:0000256" key="1">
    <source>
        <dbReference type="SAM" id="Phobius"/>
    </source>
</evidence>
<dbReference type="AlphaFoldDB" id="A0A0A1ZH57"/>
<organism evidence="2 3">
    <name type="scientific">Prochlorococcus marinus str. GP2</name>
    <dbReference type="NCBI Taxonomy" id="59925"/>
    <lineage>
        <taxon>Bacteria</taxon>
        <taxon>Bacillati</taxon>
        <taxon>Cyanobacteriota</taxon>
        <taxon>Cyanophyceae</taxon>
        <taxon>Synechococcales</taxon>
        <taxon>Prochlorococcaceae</taxon>
        <taxon>Prochlorococcus</taxon>
    </lineage>
</organism>
<sequence>MSLNLLKSSNKNSNFYKKYLDSAFKRKQRKQDNLVSFVFLIIKICFSLLALVSLIKLGYSSKVRLTRLKEIQDSYSFEKYRYNNLTNRFDDLFSSEGEQRFMKDQDQIISRDIIRVIWR</sequence>
<dbReference type="EMBL" id="JNAH01000002">
    <property type="protein sequence ID" value="KGF88922.1"/>
    <property type="molecule type" value="Genomic_DNA"/>
</dbReference>
<keyword evidence="1" id="KW-0472">Membrane</keyword>
<proteinExistence type="predicted"/>
<reference evidence="3" key="1">
    <citation type="journal article" date="2014" name="Sci. Data">
        <title>Genomes of diverse isolates of the marine cyanobacterium Prochlorococcus.</title>
        <authorList>
            <person name="Biller S."/>
            <person name="Berube P."/>
            <person name="Thompson J."/>
            <person name="Kelly L."/>
            <person name="Roggensack S."/>
            <person name="Awad L."/>
            <person name="Roache-Johnson K."/>
            <person name="Ding H."/>
            <person name="Giovannoni S.J."/>
            <person name="Moore L.R."/>
            <person name="Chisholm S.W."/>
        </authorList>
    </citation>
    <scope>NUCLEOTIDE SEQUENCE [LARGE SCALE GENOMIC DNA]</scope>
    <source>
        <strain evidence="3">GP2</strain>
    </source>
</reference>
<dbReference type="STRING" id="59925.EU91_0034"/>
<accession>A0A0A1ZH57</accession>
<evidence type="ECO:0000313" key="2">
    <source>
        <dbReference type="EMBL" id="KGF88922.1"/>
    </source>
</evidence>
<name>A0A0A1ZH57_PROMR</name>
<protein>
    <submittedName>
        <fullName evidence="2">Uncharacterized protein</fullName>
    </submittedName>
</protein>
<keyword evidence="1" id="KW-0812">Transmembrane</keyword>
<dbReference type="eggNOG" id="ENOG5030VR1">
    <property type="taxonomic scope" value="Bacteria"/>
</dbReference>
<dbReference type="Proteomes" id="UP000030598">
    <property type="component" value="Unassembled WGS sequence"/>
</dbReference>
<comment type="caution">
    <text evidence="2">The sequence shown here is derived from an EMBL/GenBank/DDBJ whole genome shotgun (WGS) entry which is preliminary data.</text>
</comment>
<feature type="transmembrane region" description="Helical" evidence="1">
    <location>
        <begin position="34"/>
        <end position="59"/>
    </location>
</feature>